<evidence type="ECO:0000256" key="1">
    <source>
        <dbReference type="ARBA" id="ARBA00022574"/>
    </source>
</evidence>
<dbReference type="KEGG" id="lak:106150867"/>
<proteinExistence type="predicted"/>
<dbReference type="InterPro" id="IPR050865">
    <property type="entry name" value="BEACH_Domain"/>
</dbReference>
<dbReference type="SMART" id="SM01026">
    <property type="entry name" value="Beach"/>
    <property type="match status" value="1"/>
</dbReference>
<dbReference type="Proteomes" id="UP000085678">
    <property type="component" value="Unplaced"/>
</dbReference>
<dbReference type="InterPro" id="IPR036322">
    <property type="entry name" value="WD40_repeat_dom_sf"/>
</dbReference>
<dbReference type="Pfam" id="PF00400">
    <property type="entry name" value="WD40"/>
    <property type="match status" value="2"/>
</dbReference>
<feature type="repeat" description="WD" evidence="3">
    <location>
        <begin position="639"/>
        <end position="680"/>
    </location>
</feature>
<dbReference type="InterPro" id="IPR015943">
    <property type="entry name" value="WD40/YVTN_repeat-like_dom_sf"/>
</dbReference>
<feature type="domain" description="BEACH" evidence="4">
    <location>
        <begin position="283"/>
        <end position="569"/>
    </location>
</feature>
<dbReference type="Gene3D" id="2.30.29.30">
    <property type="entry name" value="Pleckstrin-homology domain (PH domain)/Phosphotyrosine-binding domain (PTB)"/>
    <property type="match status" value="1"/>
</dbReference>
<name>A0A1S3H080_LINAN</name>
<dbReference type="FunFam" id="1.10.1540.10:FF:000001">
    <property type="entry name" value="neurobeachin isoform X1"/>
    <property type="match status" value="1"/>
</dbReference>
<dbReference type="PANTHER" id="PTHR13743">
    <property type="entry name" value="BEIGE/BEACH-RELATED"/>
    <property type="match status" value="1"/>
</dbReference>
<dbReference type="AlphaFoldDB" id="A0A1S3H080"/>
<evidence type="ECO:0000259" key="5">
    <source>
        <dbReference type="PROSITE" id="PS51783"/>
    </source>
</evidence>
<dbReference type="InterPro" id="IPR057496">
    <property type="entry name" value="FAN-like_PH"/>
</dbReference>
<dbReference type="InterPro" id="IPR000409">
    <property type="entry name" value="BEACH_dom"/>
</dbReference>
<evidence type="ECO:0000256" key="2">
    <source>
        <dbReference type="ARBA" id="ARBA00022737"/>
    </source>
</evidence>
<dbReference type="Gene3D" id="2.130.10.10">
    <property type="entry name" value="YVTN repeat-like/Quinoprotein amine dehydrogenase"/>
    <property type="match status" value="2"/>
</dbReference>
<feature type="repeat" description="WD" evidence="3">
    <location>
        <begin position="723"/>
        <end position="752"/>
    </location>
</feature>
<dbReference type="InParanoid" id="A0A1S3H080"/>
<dbReference type="SMART" id="SM00320">
    <property type="entry name" value="WD40"/>
    <property type="match status" value="4"/>
</dbReference>
<dbReference type="InterPro" id="IPR023362">
    <property type="entry name" value="PH-BEACH_dom"/>
</dbReference>
<dbReference type="PROSITE" id="PS50197">
    <property type="entry name" value="BEACH"/>
    <property type="match status" value="1"/>
</dbReference>
<dbReference type="OrthoDB" id="26681at2759"/>
<dbReference type="PROSITE" id="PS50294">
    <property type="entry name" value="WD_REPEATS_REGION"/>
    <property type="match status" value="1"/>
</dbReference>
<feature type="non-terminal residue" evidence="7">
    <location>
        <position position="828"/>
    </location>
</feature>
<keyword evidence="2" id="KW-0677">Repeat</keyword>
<gene>
    <name evidence="7" type="primary">LOC106150867</name>
</gene>
<accession>A0A1S3H080</accession>
<keyword evidence="1 3" id="KW-0853">WD repeat</keyword>
<dbReference type="CDD" id="cd06071">
    <property type="entry name" value="Beach"/>
    <property type="match status" value="1"/>
</dbReference>
<dbReference type="SUPFAM" id="SSF50729">
    <property type="entry name" value="PH domain-like"/>
    <property type="match status" value="1"/>
</dbReference>
<dbReference type="GeneID" id="106150867"/>
<dbReference type="InterPro" id="IPR011993">
    <property type="entry name" value="PH-like_dom_sf"/>
</dbReference>
<evidence type="ECO:0000313" key="7">
    <source>
        <dbReference type="RefSeq" id="XP_013379337.1"/>
    </source>
</evidence>
<protein>
    <submittedName>
        <fullName evidence="7">Protein FAN-like</fullName>
    </submittedName>
</protein>
<dbReference type="Gene3D" id="1.10.1540.10">
    <property type="entry name" value="BEACH domain"/>
    <property type="match status" value="1"/>
</dbReference>
<dbReference type="InterPro" id="IPR036372">
    <property type="entry name" value="BEACH_dom_sf"/>
</dbReference>
<sequence length="828" mass="93784">MAFIEAVTQPKERFSLLLLDPGEIYFEDFSVFYYPPSPSEDKAIKRKQKGRLKICSKSVLFDPSDIQYPILRFPLRDVVKVESYDPQSLFSRLDSKNKVLQIVSNAVIGMKEGNVIEPFDFKREKSVKHMFSLNYNTVDSCVPLMCQLHRASTLSLADQSNMIRAIVLSRQSRVKFNTSWLEDIYEKIILESQGDHITPLVTNPGRIMLTCSRLYFQPFNNVDPNPVTKIKLSAIKRVIKRRFLLQQVGLEIYHGYDDACLYLAMKTEEERNILYNELVKQTDVHLEDMGTASMTLKWQNGVISNFDYLLYLNTMADRSINDLTQYPVFPWVIADYTSPVLDLESPSTFRDLSKPIGALNQERLASLKERAAEMPGPKFLYGSHYSTPGYVLFYLSRVAPDYVLCLQNGRFDHPDRMFNSVAETWNNCLNSATDFKELILEFYQPQYRDFLTNANAINFGIKQDGRSVAAVELPPWAKDPHDFISKNREALECDYVSKNLHHWIDLIFGYKQCGKEADEADNLFYYLTYEGAVDLESIKDPNERASLEVQIMEFGQTPKQLFTSPHPQRFSKVAAPVLVTGQAAADSSLLPAEEPVSQSSPKIEVPIFLETMANASDVDDSSIDKKWKSLEKNMPYLEHRLHKEAITDVKFSADLKSVFSVSQDTMLKMYSLEDQSQLRSVNMSTMALSCCFVMPNGKTIIVGCWDNNIYLYSVEYGRVVGTALAHDDAVSAIQWQNDTLLSASWDSTVKVWHCPLQTQNAGSSNPELMGELDHDSGVSCLHCNPVDVSTVVCGTQEGGLFIWDTSSCYVVSQHQVHTGAVGTAQFSS</sequence>
<evidence type="ECO:0000313" key="6">
    <source>
        <dbReference type="Proteomes" id="UP000085678"/>
    </source>
</evidence>
<dbReference type="PROSITE" id="PS51783">
    <property type="entry name" value="PH_BEACH"/>
    <property type="match status" value="1"/>
</dbReference>
<dbReference type="Pfam" id="PF02138">
    <property type="entry name" value="Beach"/>
    <property type="match status" value="1"/>
</dbReference>
<dbReference type="SUPFAM" id="SSF50978">
    <property type="entry name" value="WD40 repeat-like"/>
    <property type="match status" value="1"/>
</dbReference>
<keyword evidence="6" id="KW-1185">Reference proteome</keyword>
<dbReference type="PROSITE" id="PS50082">
    <property type="entry name" value="WD_REPEATS_2"/>
    <property type="match status" value="2"/>
</dbReference>
<dbReference type="STRING" id="7574.A0A1S3H080"/>
<feature type="domain" description="BEACH-type PH" evidence="5">
    <location>
        <begin position="183"/>
        <end position="279"/>
    </location>
</feature>
<dbReference type="PANTHER" id="PTHR13743:SF123">
    <property type="entry name" value="PROTEIN FAN"/>
    <property type="match status" value="1"/>
</dbReference>
<evidence type="ECO:0000259" key="4">
    <source>
        <dbReference type="PROSITE" id="PS50197"/>
    </source>
</evidence>
<reference evidence="7" key="1">
    <citation type="submission" date="2025-08" db="UniProtKB">
        <authorList>
            <consortium name="RefSeq"/>
        </authorList>
    </citation>
    <scope>IDENTIFICATION</scope>
    <source>
        <tissue evidence="7">Gonads</tissue>
    </source>
</reference>
<evidence type="ECO:0000256" key="3">
    <source>
        <dbReference type="PROSITE-ProRule" id="PRU00221"/>
    </source>
</evidence>
<dbReference type="RefSeq" id="XP_013379337.1">
    <property type="nucleotide sequence ID" value="XM_013523883.2"/>
</dbReference>
<dbReference type="Pfam" id="PF25400">
    <property type="entry name" value="PH_FAN"/>
    <property type="match status" value="1"/>
</dbReference>
<dbReference type="InterPro" id="IPR001680">
    <property type="entry name" value="WD40_rpt"/>
</dbReference>
<dbReference type="SUPFAM" id="SSF81837">
    <property type="entry name" value="BEACH domain"/>
    <property type="match status" value="1"/>
</dbReference>
<organism evidence="6 7">
    <name type="scientific">Lingula anatina</name>
    <name type="common">Brachiopod</name>
    <name type="synonym">Lingula unguis</name>
    <dbReference type="NCBI Taxonomy" id="7574"/>
    <lineage>
        <taxon>Eukaryota</taxon>
        <taxon>Metazoa</taxon>
        <taxon>Spiralia</taxon>
        <taxon>Lophotrochozoa</taxon>
        <taxon>Brachiopoda</taxon>
        <taxon>Linguliformea</taxon>
        <taxon>Lingulata</taxon>
        <taxon>Lingulida</taxon>
        <taxon>Linguloidea</taxon>
        <taxon>Lingulidae</taxon>
        <taxon>Lingula</taxon>
    </lineage>
</organism>